<dbReference type="AlphaFoldDB" id="A0A9C6U332"/>
<dbReference type="SUPFAM" id="SSF52949">
    <property type="entry name" value="Macro domain-like"/>
    <property type="match status" value="1"/>
</dbReference>
<feature type="compositionally biased region" description="Low complexity" evidence="1">
    <location>
        <begin position="436"/>
        <end position="468"/>
    </location>
</feature>
<protein>
    <submittedName>
        <fullName evidence="3">Mediator of RNA polymerase II transcription subunit 26</fullName>
    </submittedName>
</protein>
<dbReference type="InterPro" id="IPR050892">
    <property type="entry name" value="ADP-ribose_metab_enzymes"/>
</dbReference>
<reference evidence="3" key="1">
    <citation type="submission" date="2025-08" db="UniProtKB">
        <authorList>
            <consortium name="RefSeq"/>
        </authorList>
    </citation>
    <scope>IDENTIFICATION</scope>
    <source>
        <tissue evidence="3">Whole organism</tissue>
    </source>
</reference>
<dbReference type="InterPro" id="IPR043472">
    <property type="entry name" value="Macro_dom-like"/>
</dbReference>
<dbReference type="Gene3D" id="3.40.220.10">
    <property type="entry name" value="Leucine Aminopeptidase, subunit E, domain 1"/>
    <property type="match status" value="1"/>
</dbReference>
<feature type="compositionally biased region" description="Low complexity" evidence="1">
    <location>
        <begin position="517"/>
        <end position="530"/>
    </location>
</feature>
<dbReference type="KEGG" id="foc:127750075"/>
<dbReference type="PANTHER" id="PTHR12521:SF0">
    <property type="entry name" value="ADP-RIBOSE GLYCOHYDROLASE OARD1"/>
    <property type="match status" value="1"/>
</dbReference>
<dbReference type="RefSeq" id="XP_052126585.1">
    <property type="nucleotide sequence ID" value="XM_052270625.1"/>
</dbReference>
<feature type="region of interest" description="Disordered" evidence="1">
    <location>
        <begin position="104"/>
        <end position="133"/>
    </location>
</feature>
<dbReference type="Proteomes" id="UP000504606">
    <property type="component" value="Unplaced"/>
</dbReference>
<gene>
    <name evidence="3" type="primary">LOC127750075</name>
</gene>
<evidence type="ECO:0000256" key="1">
    <source>
        <dbReference type="SAM" id="MobiDB-lite"/>
    </source>
</evidence>
<dbReference type="PANTHER" id="PTHR12521">
    <property type="entry name" value="PROTEIN C6ORF130"/>
    <property type="match status" value="1"/>
</dbReference>
<feature type="compositionally biased region" description="Low complexity" evidence="1">
    <location>
        <begin position="478"/>
        <end position="508"/>
    </location>
</feature>
<proteinExistence type="predicted"/>
<feature type="compositionally biased region" description="Basic and acidic residues" evidence="1">
    <location>
        <begin position="426"/>
        <end position="435"/>
    </location>
</feature>
<feature type="compositionally biased region" description="Polar residues" evidence="1">
    <location>
        <begin position="531"/>
        <end position="549"/>
    </location>
</feature>
<dbReference type="GeneID" id="127750075"/>
<feature type="region of interest" description="Disordered" evidence="1">
    <location>
        <begin position="379"/>
        <end position="556"/>
    </location>
</feature>
<evidence type="ECO:0000313" key="2">
    <source>
        <dbReference type="Proteomes" id="UP000504606"/>
    </source>
</evidence>
<dbReference type="GO" id="GO:0140291">
    <property type="term" value="P:peptidyl-glutamate ADP-deribosylation"/>
    <property type="evidence" value="ECO:0007669"/>
    <property type="project" value="TreeGrafter"/>
</dbReference>
<keyword evidence="2" id="KW-1185">Reference proteome</keyword>
<organism evidence="2 3">
    <name type="scientific">Frankliniella occidentalis</name>
    <name type="common">Western flower thrips</name>
    <name type="synonym">Euthrips occidentalis</name>
    <dbReference type="NCBI Taxonomy" id="133901"/>
    <lineage>
        <taxon>Eukaryota</taxon>
        <taxon>Metazoa</taxon>
        <taxon>Ecdysozoa</taxon>
        <taxon>Arthropoda</taxon>
        <taxon>Hexapoda</taxon>
        <taxon>Insecta</taxon>
        <taxon>Pterygota</taxon>
        <taxon>Neoptera</taxon>
        <taxon>Paraneoptera</taxon>
        <taxon>Thysanoptera</taxon>
        <taxon>Terebrantia</taxon>
        <taxon>Thripoidea</taxon>
        <taxon>Thripidae</taxon>
        <taxon>Frankliniella</taxon>
    </lineage>
</organism>
<feature type="compositionally biased region" description="Basic and acidic residues" evidence="1">
    <location>
        <begin position="387"/>
        <end position="411"/>
    </location>
</feature>
<name>A0A9C6U332_FRAOC</name>
<evidence type="ECO:0000313" key="3">
    <source>
        <dbReference type="RefSeq" id="XP_052126585.1"/>
    </source>
</evidence>
<accession>A0A9C6U332</accession>
<sequence length="704" mass="80073">MAERNLSSTKEVNANSVALYIENPLKSKKKVLSENQRFGIVTQSTNRLLHMVKGCGGKQFALRQAALEKIEEIWARGKEIRVLEEDNVTIVDGDENVNRAAGHNCNSSESNQVQHENLNCPTTEPTTESPNRNVNSCVQYKHLDAKMRSTLTLPIGHVPKRRPKGKERTSVIGLKKQDQDYYRDLLRSRVKKDSETFQQYSQSVLTLCRKAKILDDKEKINHIHKGLPLHLVTSINPDDFVGVNAVNDFITKVQTLYKAHKASVRAHSLKAFENFSSPHLSNVLPGQLSVPTPADLTQPIIKSEPNALPSISGTSAPVVKTEPLPNASAAIIDTLVSKLSALVDPPKPKPPSKEEASVAALDNIISKLATMVQPAGVHAVSCNGGSESREPRSRDGSSDRKNLARGDDRNGRPAYQPSRSNQGRYDGNRNSDSRRNNYNNNYNNQNYNKQNNYNRNFDNNSNNYNRNFDNNRYRRYDNGYQNNMNRYNNNRQGQYNQRNYSNNYNNEQRSQDARFYNQSSNNNNSNNNQQPRRSSLTNPSYRNRQTPENYSVPEFSRRANESDMRLFHCYGDIVSSPPTHAICQAISQCAQTSRGLAKYLEDIFRMRDEIRAKYRPIPSVVPICRNGRLILNVVTKQFARHKPTDKMVFDSLVALKEYVVLYKITHLAFPEYSCGLDKFSIDKLLHYLEIIFGQVDVEIVMYHW</sequence>